<evidence type="ECO:0000256" key="5">
    <source>
        <dbReference type="ARBA" id="ARBA00022857"/>
    </source>
</evidence>
<proteinExistence type="inferred from homology"/>
<dbReference type="PANTHER" id="PTHR48069:SF3">
    <property type="entry name" value="DIHYDROFOLATE REDUCTASE"/>
    <property type="match status" value="1"/>
</dbReference>
<dbReference type="GO" id="GO:0046654">
    <property type="term" value="P:tetrahydrofolate biosynthetic process"/>
    <property type="evidence" value="ECO:0007669"/>
    <property type="project" value="UniProtKB-UniPathway"/>
</dbReference>
<dbReference type="GO" id="GO:0070401">
    <property type="term" value="F:NADP+ binding"/>
    <property type="evidence" value="ECO:0007669"/>
    <property type="project" value="UniProtKB-ARBA"/>
</dbReference>
<dbReference type="Proteomes" id="UP000234845">
    <property type="component" value="Unassembled WGS sequence"/>
</dbReference>
<accession>A0A2N5Y592</accession>
<dbReference type="InterPro" id="IPR017925">
    <property type="entry name" value="DHFR_CS"/>
</dbReference>
<keyword evidence="6 8" id="KW-0560">Oxidoreductase</keyword>
<sequence>MTIALMVAMAANGVIGRDGGLPWHLSEDLRYFKRTTMGKPIIMGRKTWESIGRPLPGRPNIVVSRSQNLDIPGVHVEGSLGEALELAAGLSAATGIGEVMVIGGAQLYEAALPRADRLYVTEIHAQVEGDTLFPAVDWQQWREISREEHPSQPPNPYSYAFVVYERVGASKWP</sequence>
<dbReference type="PROSITE" id="PS00075">
    <property type="entry name" value="DHFR_1"/>
    <property type="match status" value="1"/>
</dbReference>
<dbReference type="GO" id="GO:0004146">
    <property type="term" value="F:dihydrofolate reductase activity"/>
    <property type="evidence" value="ECO:0007669"/>
    <property type="project" value="UniProtKB-EC"/>
</dbReference>
<protein>
    <recommendedName>
        <fullName evidence="3 8">Dihydrofolate reductase</fullName>
        <ecNumber evidence="3 8">1.5.1.3</ecNumber>
    </recommendedName>
</protein>
<dbReference type="PANTHER" id="PTHR48069">
    <property type="entry name" value="DIHYDROFOLATE REDUCTASE"/>
    <property type="match status" value="1"/>
</dbReference>
<evidence type="ECO:0000256" key="6">
    <source>
        <dbReference type="ARBA" id="ARBA00023002"/>
    </source>
</evidence>
<comment type="caution">
    <text evidence="11">The sequence shown here is derived from an EMBL/GenBank/DDBJ whole genome shotgun (WGS) entry which is preliminary data.</text>
</comment>
<comment type="function">
    <text evidence="7 8">Key enzyme in folate metabolism. Catalyzes an essential reaction for de novo glycine and purine synthesis, and for DNA precursor synthesis.</text>
</comment>
<reference evidence="12" key="1">
    <citation type="submission" date="2017-11" db="EMBL/GenBank/DDBJ databases">
        <title>The draft genome sequence of Chromatocurvus sp. F02.</title>
        <authorList>
            <person name="Du Z.-J."/>
            <person name="Chang Y.-Q."/>
        </authorList>
    </citation>
    <scope>NUCLEOTIDE SEQUENCE [LARGE SCALE GENOMIC DNA]</scope>
    <source>
        <strain evidence="12">F02</strain>
    </source>
</reference>
<dbReference type="GO" id="GO:0005829">
    <property type="term" value="C:cytosol"/>
    <property type="evidence" value="ECO:0007669"/>
    <property type="project" value="TreeGrafter"/>
</dbReference>
<dbReference type="GO" id="GO:0046655">
    <property type="term" value="P:folic acid metabolic process"/>
    <property type="evidence" value="ECO:0007669"/>
    <property type="project" value="TreeGrafter"/>
</dbReference>
<keyword evidence="5 8" id="KW-0521">NADP</keyword>
<organism evidence="11 12">
    <name type="scientific">Kineobactrum sediminis</name>
    <dbReference type="NCBI Taxonomy" id="1905677"/>
    <lineage>
        <taxon>Bacteria</taxon>
        <taxon>Pseudomonadati</taxon>
        <taxon>Pseudomonadota</taxon>
        <taxon>Gammaproteobacteria</taxon>
        <taxon>Cellvibrionales</taxon>
        <taxon>Halieaceae</taxon>
        <taxon>Kineobactrum</taxon>
    </lineage>
</organism>
<evidence type="ECO:0000313" key="11">
    <source>
        <dbReference type="EMBL" id="PLW83557.1"/>
    </source>
</evidence>
<evidence type="ECO:0000256" key="1">
    <source>
        <dbReference type="ARBA" id="ARBA00004903"/>
    </source>
</evidence>
<dbReference type="InterPro" id="IPR024072">
    <property type="entry name" value="DHFR-like_dom_sf"/>
</dbReference>
<dbReference type="EC" id="1.5.1.3" evidence="3 8"/>
<comment type="similarity">
    <text evidence="2 8 9">Belongs to the dihydrofolate reductase family.</text>
</comment>
<dbReference type="FunFam" id="3.40.430.10:FF:000001">
    <property type="entry name" value="Dihydrofolate reductase"/>
    <property type="match status" value="1"/>
</dbReference>
<evidence type="ECO:0000259" key="10">
    <source>
        <dbReference type="PROSITE" id="PS51330"/>
    </source>
</evidence>
<keyword evidence="12" id="KW-1185">Reference proteome</keyword>
<gene>
    <name evidence="11" type="ORF">CWI75_04180</name>
</gene>
<dbReference type="GO" id="GO:0006730">
    <property type="term" value="P:one-carbon metabolic process"/>
    <property type="evidence" value="ECO:0007669"/>
    <property type="project" value="UniProtKB-KW"/>
</dbReference>
<evidence type="ECO:0000256" key="9">
    <source>
        <dbReference type="RuleBase" id="RU004474"/>
    </source>
</evidence>
<dbReference type="Gene3D" id="3.40.430.10">
    <property type="entry name" value="Dihydrofolate Reductase, subunit A"/>
    <property type="match status" value="1"/>
</dbReference>
<dbReference type="RefSeq" id="WP_101520238.1">
    <property type="nucleotide sequence ID" value="NZ_PKLZ01000002.1"/>
</dbReference>
<name>A0A2N5Y592_9GAMM</name>
<evidence type="ECO:0000313" key="12">
    <source>
        <dbReference type="Proteomes" id="UP000234845"/>
    </source>
</evidence>
<evidence type="ECO:0000256" key="7">
    <source>
        <dbReference type="ARBA" id="ARBA00025067"/>
    </source>
</evidence>
<evidence type="ECO:0000256" key="3">
    <source>
        <dbReference type="ARBA" id="ARBA00012856"/>
    </source>
</evidence>
<dbReference type="SUPFAM" id="SSF53597">
    <property type="entry name" value="Dihydrofolate reductase-like"/>
    <property type="match status" value="1"/>
</dbReference>
<evidence type="ECO:0000256" key="4">
    <source>
        <dbReference type="ARBA" id="ARBA00022563"/>
    </source>
</evidence>
<dbReference type="GO" id="GO:0046452">
    <property type="term" value="P:dihydrofolate metabolic process"/>
    <property type="evidence" value="ECO:0007669"/>
    <property type="project" value="TreeGrafter"/>
</dbReference>
<dbReference type="Pfam" id="PF00186">
    <property type="entry name" value="DHFR_1"/>
    <property type="match status" value="1"/>
</dbReference>
<feature type="domain" description="DHFR" evidence="10">
    <location>
        <begin position="2"/>
        <end position="166"/>
    </location>
</feature>
<evidence type="ECO:0000256" key="2">
    <source>
        <dbReference type="ARBA" id="ARBA00009539"/>
    </source>
</evidence>
<dbReference type="PIRSF" id="PIRSF000194">
    <property type="entry name" value="DHFR"/>
    <property type="match status" value="1"/>
</dbReference>
<dbReference type="EMBL" id="PKLZ01000002">
    <property type="protein sequence ID" value="PLW83557.1"/>
    <property type="molecule type" value="Genomic_DNA"/>
</dbReference>
<dbReference type="InterPro" id="IPR001796">
    <property type="entry name" value="DHFR_dom"/>
</dbReference>
<comment type="catalytic activity">
    <reaction evidence="8">
        <text>(6S)-5,6,7,8-tetrahydrofolate + NADP(+) = 7,8-dihydrofolate + NADPH + H(+)</text>
        <dbReference type="Rhea" id="RHEA:15009"/>
        <dbReference type="ChEBI" id="CHEBI:15378"/>
        <dbReference type="ChEBI" id="CHEBI:57451"/>
        <dbReference type="ChEBI" id="CHEBI:57453"/>
        <dbReference type="ChEBI" id="CHEBI:57783"/>
        <dbReference type="ChEBI" id="CHEBI:58349"/>
        <dbReference type="EC" id="1.5.1.3"/>
    </reaction>
</comment>
<dbReference type="PRINTS" id="PR00070">
    <property type="entry name" value="DHFR"/>
</dbReference>
<dbReference type="OrthoDB" id="9804315at2"/>
<dbReference type="CDD" id="cd00209">
    <property type="entry name" value="DHFR"/>
    <property type="match status" value="1"/>
</dbReference>
<comment type="pathway">
    <text evidence="1 8">Cofactor biosynthesis; tetrahydrofolate biosynthesis; 5,6,7,8-tetrahydrofolate from 7,8-dihydrofolate: step 1/1.</text>
</comment>
<dbReference type="AlphaFoldDB" id="A0A2N5Y592"/>
<keyword evidence="4 8" id="KW-0554">One-carbon metabolism</keyword>
<dbReference type="UniPathway" id="UPA00077">
    <property type="reaction ID" value="UER00158"/>
</dbReference>
<dbReference type="InterPro" id="IPR012259">
    <property type="entry name" value="DHFR"/>
</dbReference>
<dbReference type="PROSITE" id="PS51330">
    <property type="entry name" value="DHFR_2"/>
    <property type="match status" value="1"/>
</dbReference>
<evidence type="ECO:0000256" key="8">
    <source>
        <dbReference type="PIRNR" id="PIRNR000194"/>
    </source>
</evidence>